<dbReference type="AlphaFoldDB" id="A0A4R4EAC1"/>
<evidence type="ECO:0000313" key="3">
    <source>
        <dbReference type="Proteomes" id="UP000295164"/>
    </source>
</evidence>
<reference evidence="2 3" key="1">
    <citation type="submission" date="2019-03" db="EMBL/GenBank/DDBJ databases">
        <authorList>
            <person name="Kim M.K.M."/>
        </authorList>
    </citation>
    <scope>NUCLEOTIDE SEQUENCE [LARGE SCALE GENOMIC DNA]</scope>
    <source>
        <strain evidence="2 3">17J68-15</strain>
    </source>
</reference>
<dbReference type="RefSeq" id="WP_131850131.1">
    <property type="nucleotide sequence ID" value="NZ_SKFH01000001.1"/>
</dbReference>
<dbReference type="Proteomes" id="UP000295164">
    <property type="component" value="Unassembled WGS sequence"/>
</dbReference>
<gene>
    <name evidence="2" type="ORF">E0486_00280</name>
</gene>
<proteinExistence type="predicted"/>
<comment type="caution">
    <text evidence="2">The sequence shown here is derived from an EMBL/GenBank/DDBJ whole genome shotgun (WGS) entry which is preliminary data.</text>
</comment>
<protein>
    <recommendedName>
        <fullName evidence="4">Proteinase inhibitor I42 chagasin domain-containing protein</fullName>
    </recommendedName>
</protein>
<keyword evidence="3" id="KW-1185">Reference proteome</keyword>
<name>A0A4R4EAC1_9BACT</name>
<feature type="chain" id="PRO_5020505717" description="Proteinase inhibitor I42 chagasin domain-containing protein" evidence="1">
    <location>
        <begin position="24"/>
        <end position="135"/>
    </location>
</feature>
<keyword evidence="1" id="KW-0732">Signal</keyword>
<evidence type="ECO:0000313" key="2">
    <source>
        <dbReference type="EMBL" id="TCZ74775.1"/>
    </source>
</evidence>
<sequence>MNYRMILPSALPLLALLACTRHQGDVPAPATTAGTAVLTIFEPGIQAQYRYGDTLHLRATATAPATIHGYEWSVCPVNDTTSLYSEHVHDHNDTLHIDRYWVNDRPTPVALELRIKLTLDHDGHTLLRTVPFEAR</sequence>
<feature type="signal peptide" evidence="1">
    <location>
        <begin position="1"/>
        <end position="23"/>
    </location>
</feature>
<evidence type="ECO:0008006" key="4">
    <source>
        <dbReference type="Google" id="ProtNLM"/>
    </source>
</evidence>
<dbReference type="EMBL" id="SKFH01000001">
    <property type="protein sequence ID" value="TCZ74775.1"/>
    <property type="molecule type" value="Genomic_DNA"/>
</dbReference>
<dbReference type="PROSITE" id="PS51257">
    <property type="entry name" value="PROKAR_LIPOPROTEIN"/>
    <property type="match status" value="1"/>
</dbReference>
<accession>A0A4R4EAC1</accession>
<organism evidence="2 3">
    <name type="scientific">Flaviaesturariibacter aridisoli</name>
    <dbReference type="NCBI Taxonomy" id="2545761"/>
    <lineage>
        <taxon>Bacteria</taxon>
        <taxon>Pseudomonadati</taxon>
        <taxon>Bacteroidota</taxon>
        <taxon>Chitinophagia</taxon>
        <taxon>Chitinophagales</taxon>
        <taxon>Chitinophagaceae</taxon>
        <taxon>Flaviaestuariibacter</taxon>
    </lineage>
</organism>
<evidence type="ECO:0000256" key="1">
    <source>
        <dbReference type="SAM" id="SignalP"/>
    </source>
</evidence>